<comment type="similarity">
    <text evidence="4">Belongs to the peptidase S8 family.</text>
</comment>
<evidence type="ECO:0000259" key="5">
    <source>
        <dbReference type="Pfam" id="PF00082"/>
    </source>
</evidence>
<dbReference type="InterPro" id="IPR023828">
    <property type="entry name" value="Peptidase_S8_Ser-AS"/>
</dbReference>
<evidence type="ECO:0000256" key="3">
    <source>
        <dbReference type="ARBA" id="ARBA00022825"/>
    </source>
</evidence>
<accession>A0A914ZBU1</accession>
<keyword evidence="2" id="KW-0378">Hydrolase</keyword>
<dbReference type="AlphaFoldDB" id="A0A914ZBU1"/>
<protein>
    <submittedName>
        <fullName evidence="7">Peptidase S8/S53 domain-containing protein</fullName>
    </submittedName>
</protein>
<dbReference type="WBParaSite" id="PSU_v2.g9792.t1">
    <property type="protein sequence ID" value="PSU_v2.g9792.t1"/>
    <property type="gene ID" value="PSU_v2.g9792"/>
</dbReference>
<organism evidence="6 7">
    <name type="scientific">Panagrolaimus superbus</name>
    <dbReference type="NCBI Taxonomy" id="310955"/>
    <lineage>
        <taxon>Eukaryota</taxon>
        <taxon>Metazoa</taxon>
        <taxon>Ecdysozoa</taxon>
        <taxon>Nematoda</taxon>
        <taxon>Chromadorea</taxon>
        <taxon>Rhabditida</taxon>
        <taxon>Tylenchina</taxon>
        <taxon>Panagrolaimomorpha</taxon>
        <taxon>Panagrolaimoidea</taxon>
        <taxon>Panagrolaimidae</taxon>
        <taxon>Panagrolaimus</taxon>
    </lineage>
</organism>
<proteinExistence type="inferred from homology"/>
<dbReference type="GO" id="GO:0006508">
    <property type="term" value="P:proteolysis"/>
    <property type="evidence" value="ECO:0007669"/>
    <property type="project" value="UniProtKB-KW"/>
</dbReference>
<dbReference type="SUPFAM" id="SSF52743">
    <property type="entry name" value="Subtilisin-like"/>
    <property type="match status" value="1"/>
</dbReference>
<dbReference type="InterPro" id="IPR036852">
    <property type="entry name" value="Peptidase_S8/S53_dom_sf"/>
</dbReference>
<feature type="domain" description="Peptidase S8/S53" evidence="5">
    <location>
        <begin position="6"/>
        <end position="84"/>
    </location>
</feature>
<dbReference type="Pfam" id="PF00082">
    <property type="entry name" value="Peptidase_S8"/>
    <property type="match status" value="1"/>
</dbReference>
<dbReference type="PROSITE" id="PS51892">
    <property type="entry name" value="SUBTILASE"/>
    <property type="match status" value="1"/>
</dbReference>
<dbReference type="Gene3D" id="3.40.50.200">
    <property type="entry name" value="Peptidase S8/S53 domain"/>
    <property type="match status" value="1"/>
</dbReference>
<dbReference type="PROSITE" id="PS00138">
    <property type="entry name" value="SUBTILASE_SER"/>
    <property type="match status" value="1"/>
</dbReference>
<dbReference type="GO" id="GO:0004252">
    <property type="term" value="F:serine-type endopeptidase activity"/>
    <property type="evidence" value="ECO:0007669"/>
    <property type="project" value="InterPro"/>
</dbReference>
<reference evidence="7" key="1">
    <citation type="submission" date="2022-11" db="UniProtKB">
        <authorList>
            <consortium name="WormBaseParasite"/>
        </authorList>
    </citation>
    <scope>IDENTIFICATION</scope>
</reference>
<name>A0A914ZBU1_9BILA</name>
<comment type="caution">
    <text evidence="4">Lacks conserved residue(s) required for the propagation of feature annotation.</text>
</comment>
<keyword evidence="3" id="KW-0720">Serine protease</keyword>
<keyword evidence="1" id="KW-0645">Protease</keyword>
<keyword evidence="6" id="KW-1185">Reference proteome</keyword>
<evidence type="ECO:0000256" key="4">
    <source>
        <dbReference type="PROSITE-ProRule" id="PRU01240"/>
    </source>
</evidence>
<evidence type="ECO:0000256" key="2">
    <source>
        <dbReference type="ARBA" id="ARBA00022801"/>
    </source>
</evidence>
<evidence type="ECO:0000313" key="6">
    <source>
        <dbReference type="Proteomes" id="UP000887577"/>
    </source>
</evidence>
<dbReference type="Proteomes" id="UP000887577">
    <property type="component" value="Unplaced"/>
</dbReference>
<evidence type="ECO:0000313" key="7">
    <source>
        <dbReference type="WBParaSite" id="PSU_v2.g9792.t1"/>
    </source>
</evidence>
<dbReference type="InterPro" id="IPR000209">
    <property type="entry name" value="Peptidase_S8/S53_dom"/>
</dbReference>
<evidence type="ECO:0000256" key="1">
    <source>
        <dbReference type="ARBA" id="ARBA00022670"/>
    </source>
</evidence>
<sequence length="361" mass="41091">MSSQGLDFVAPGAAITRSPKFAAENYIGLTGTSYSCPNAAGVTACLLTALKHSSIKYSPKSIKFVLTKTAKLPQNRNKFEFGHGIIQIFSTFDYFCNHSKIDFNNIIPNVVPAAGGIFFTQNDDENDTIMEREIDLSKYIEIKSENSALVEKWKLEVSPKSAKDFIELPLKLDENNLFKIKIDTKNLEAGSLNFAEILVIDPLIGAICNIPLNAMYILKVNEFHNFRIQKEITLNYEKPYHLIFYPCFEESSNYKSCEIKITALENTVLNLCIQYVFWRKNEETVKILDFIPKIPTQKYSISVENKATYEFCIYQKMGSSAMAKFNLEFDFQKDNQKEAIDRAEDKDTVANELLQSKKDCI</sequence>